<keyword evidence="6" id="KW-0532">Neurotransmitter transport</keyword>
<gene>
    <name evidence="18" type="primary">SLC6A2</name>
</gene>
<evidence type="ECO:0000256" key="2">
    <source>
        <dbReference type="ARBA" id="ARBA00022448"/>
    </source>
</evidence>
<dbReference type="GeneTree" id="ENSGT00940000158960"/>
<dbReference type="PROSITE" id="PS00754">
    <property type="entry name" value="NA_NEUROTRAN_SYMP_2"/>
    <property type="match status" value="1"/>
</dbReference>
<feature type="binding site" evidence="13">
    <location>
        <position position="426"/>
    </location>
    <ligand>
        <name>Na(+)</name>
        <dbReference type="ChEBI" id="CHEBI:29101"/>
        <label>1</label>
    </ligand>
</feature>
<feature type="binding site" evidence="13">
    <location>
        <position position="85"/>
    </location>
    <ligand>
        <name>Na(+)</name>
        <dbReference type="ChEBI" id="CHEBI:29101"/>
        <label>1</label>
    </ligand>
</feature>
<evidence type="ECO:0000256" key="11">
    <source>
        <dbReference type="ARBA" id="ARBA00023157"/>
    </source>
</evidence>
<dbReference type="SUPFAM" id="SSF161070">
    <property type="entry name" value="SNF-like"/>
    <property type="match status" value="1"/>
</dbReference>
<evidence type="ECO:0000256" key="9">
    <source>
        <dbReference type="ARBA" id="ARBA00023053"/>
    </source>
</evidence>
<evidence type="ECO:0000256" key="14">
    <source>
        <dbReference type="PIRSR" id="PIRSR600175-2"/>
    </source>
</evidence>
<keyword evidence="4 15" id="KW-0812">Transmembrane</keyword>
<dbReference type="Ensembl" id="ENSPNAT00000060967.1">
    <property type="protein sequence ID" value="ENSPNAP00000075949.1"/>
    <property type="gene ID" value="ENSPNAG00000024430.2"/>
</dbReference>
<evidence type="ECO:0000256" key="1">
    <source>
        <dbReference type="ARBA" id="ARBA00004651"/>
    </source>
</evidence>
<evidence type="ECO:0000256" key="4">
    <source>
        <dbReference type="ARBA" id="ARBA00022692"/>
    </source>
</evidence>
<evidence type="ECO:0000256" key="3">
    <source>
        <dbReference type="ARBA" id="ARBA00022475"/>
    </source>
</evidence>
<feature type="binding site" evidence="13">
    <location>
        <position position="357"/>
    </location>
    <ligand>
        <name>Na(+)</name>
        <dbReference type="ChEBI" id="CHEBI:29101"/>
        <label>1</label>
    </ligand>
</feature>
<dbReference type="Proteomes" id="UP001501920">
    <property type="component" value="Chromosome 25"/>
</dbReference>
<keyword evidence="10 17" id="KW-0472">Membrane</keyword>
<reference evidence="18" key="2">
    <citation type="submission" date="2025-08" db="UniProtKB">
        <authorList>
            <consortium name="Ensembl"/>
        </authorList>
    </citation>
    <scope>IDENTIFICATION</scope>
</reference>
<feature type="region of interest" description="Disordered" evidence="16">
    <location>
        <begin position="43"/>
        <end position="62"/>
    </location>
</feature>
<accession>A0AAR2LMI1</accession>
<feature type="transmembrane region" description="Helical" evidence="17">
    <location>
        <begin position="70"/>
        <end position="89"/>
    </location>
</feature>
<keyword evidence="19" id="KW-1185">Reference proteome</keyword>
<evidence type="ECO:0000256" key="5">
    <source>
        <dbReference type="ARBA" id="ARBA00022723"/>
    </source>
</evidence>
<dbReference type="GO" id="GO:0051583">
    <property type="term" value="P:dopamine uptake involved in synaptic transmission"/>
    <property type="evidence" value="ECO:0007669"/>
    <property type="project" value="TreeGrafter"/>
</dbReference>
<keyword evidence="7 15" id="KW-0769">Symport</keyword>
<evidence type="ECO:0000256" key="15">
    <source>
        <dbReference type="RuleBase" id="RU003732"/>
    </source>
</evidence>
<feature type="compositionally biased region" description="Polar residues" evidence="16">
    <location>
        <begin position="43"/>
        <end position="57"/>
    </location>
</feature>
<reference evidence="18 19" key="1">
    <citation type="submission" date="2020-10" db="EMBL/GenBank/DDBJ databases">
        <title>Pygocentrus nattereri (red-bellied piranha) genome, fPygNat1, primary haplotype.</title>
        <authorList>
            <person name="Myers G."/>
            <person name="Meyer A."/>
            <person name="Karagic N."/>
            <person name="Pippel M."/>
            <person name="Winkler S."/>
            <person name="Tracey A."/>
            <person name="Wood J."/>
            <person name="Formenti G."/>
            <person name="Howe K."/>
            <person name="Fedrigo O."/>
            <person name="Jarvis E.D."/>
        </authorList>
    </citation>
    <scope>NUCLEOTIDE SEQUENCE [LARGE SCALE GENOMIC DNA]</scope>
</reference>
<evidence type="ECO:0000256" key="16">
    <source>
        <dbReference type="SAM" id="MobiDB-lite"/>
    </source>
</evidence>
<dbReference type="NCBIfam" id="NF037979">
    <property type="entry name" value="Na_transp"/>
    <property type="match status" value="1"/>
</dbReference>
<protein>
    <recommendedName>
        <fullName evidence="15">Transporter</fullName>
    </recommendedName>
</protein>
<comment type="subcellular location">
    <subcellularLocation>
        <location evidence="1">Cell membrane</location>
        <topology evidence="1">Multi-pass membrane protein</topology>
    </subcellularLocation>
</comment>
<feature type="binding site" evidence="13">
    <location>
        <position position="80"/>
    </location>
    <ligand>
        <name>Na(+)</name>
        <dbReference type="ChEBI" id="CHEBI:29101"/>
        <label>1</label>
    </ligand>
</feature>
<evidence type="ECO:0000256" key="6">
    <source>
        <dbReference type="ARBA" id="ARBA00022775"/>
    </source>
</evidence>
<keyword evidence="3" id="KW-1003">Cell membrane</keyword>
<keyword evidence="2 15" id="KW-0813">Transport</keyword>
<evidence type="ECO:0000313" key="18">
    <source>
        <dbReference type="Ensembl" id="ENSPNAP00000075949.1"/>
    </source>
</evidence>
<dbReference type="Pfam" id="PF00209">
    <property type="entry name" value="SNF"/>
    <property type="match status" value="1"/>
</dbReference>
<dbReference type="GO" id="GO:0005330">
    <property type="term" value="F:dopamine:sodium symporter activity"/>
    <property type="evidence" value="ECO:0007669"/>
    <property type="project" value="TreeGrafter"/>
</dbReference>
<dbReference type="GO" id="GO:0005334">
    <property type="term" value="F:norepinephrine:sodium symporter activity"/>
    <property type="evidence" value="ECO:0007669"/>
    <property type="project" value="TreeGrafter"/>
</dbReference>
<feature type="binding site" evidence="13">
    <location>
        <position position="425"/>
    </location>
    <ligand>
        <name>Na(+)</name>
        <dbReference type="ChEBI" id="CHEBI:29101"/>
        <label>1</label>
    </ligand>
</feature>
<proteinExistence type="inferred from homology"/>
<evidence type="ECO:0000313" key="19">
    <source>
        <dbReference type="Proteomes" id="UP001501920"/>
    </source>
</evidence>
<feature type="transmembrane region" description="Helical" evidence="17">
    <location>
        <begin position="322"/>
        <end position="339"/>
    </location>
</feature>
<dbReference type="InterPro" id="IPR000175">
    <property type="entry name" value="Na/ntran_symport"/>
</dbReference>
<evidence type="ECO:0000256" key="12">
    <source>
        <dbReference type="ARBA" id="ARBA00023180"/>
    </source>
</evidence>
<feature type="transmembrane region" description="Helical" evidence="17">
    <location>
        <begin position="465"/>
        <end position="488"/>
    </location>
</feature>
<feature type="binding site" evidence="13">
    <location>
        <position position="422"/>
    </location>
    <ligand>
        <name>Na(+)</name>
        <dbReference type="ChEBI" id="CHEBI:29101"/>
        <label>1</label>
    </ligand>
</feature>
<dbReference type="PANTHER" id="PTHR11616:SF320">
    <property type="entry name" value="SODIUM-DEPENDENT NORADRENALINE TRANSPORTER"/>
    <property type="match status" value="1"/>
</dbReference>
<evidence type="ECO:0000256" key="8">
    <source>
        <dbReference type="ARBA" id="ARBA00022989"/>
    </source>
</evidence>
<reference evidence="18" key="3">
    <citation type="submission" date="2025-09" db="UniProtKB">
        <authorList>
            <consortium name="Ensembl"/>
        </authorList>
    </citation>
    <scope>IDENTIFICATION</scope>
</reference>
<feature type="transmembrane region" description="Helical" evidence="17">
    <location>
        <begin position="396"/>
        <end position="423"/>
    </location>
</feature>
<keyword evidence="12" id="KW-0325">Glycoprotein</keyword>
<feature type="transmembrane region" description="Helical" evidence="17">
    <location>
        <begin position="351"/>
        <end position="376"/>
    </location>
</feature>
<name>A0AAR2LMI1_PYGNA</name>
<feature type="binding site" evidence="13">
    <location>
        <position position="325"/>
    </location>
    <ligand>
        <name>Na(+)</name>
        <dbReference type="ChEBI" id="CHEBI:29101"/>
        <label>1</label>
    </ligand>
</feature>
<comment type="similarity">
    <text evidence="15">Belongs to the sodium:neurotransmitter symporter (SNF) (TC 2.A.22) family.</text>
</comment>
<dbReference type="PRINTS" id="PR00176">
    <property type="entry name" value="NANEUSMPORT"/>
</dbReference>
<dbReference type="AlphaFoldDB" id="A0AAR2LMI1"/>
<dbReference type="GO" id="GO:0042734">
    <property type="term" value="C:presynaptic membrane"/>
    <property type="evidence" value="ECO:0007669"/>
    <property type="project" value="TreeGrafter"/>
</dbReference>
<feature type="transmembrane region" description="Helical" evidence="17">
    <location>
        <begin position="435"/>
        <end position="459"/>
    </location>
</feature>
<dbReference type="GO" id="GO:0032809">
    <property type="term" value="C:neuronal cell body membrane"/>
    <property type="evidence" value="ECO:0007669"/>
    <property type="project" value="TreeGrafter"/>
</dbReference>
<keyword evidence="11 14" id="KW-1015">Disulfide bond</keyword>
<feature type="transmembrane region" description="Helical" evidence="17">
    <location>
        <begin position="144"/>
        <end position="171"/>
    </location>
</feature>
<sequence length="567" mass="64106">MNVHVMSEHKLSSVAPLKPYNAEKKDVELILVKEHNGVQYTSSSVAGSRTCPRTSSSADREDRETWGKKLDFLLSVIGFAVDLANVWRFPYLCYKNGGGAFLIPYIMFLFIAGMPLFYMELALGQYNREGAATVWKICPVFKGVGYTVIIIALYVGFYYNVIIAWSLYYLFSSFTSELPWQHCNNTWNSPLCKDPKLINGSSLLGNASYAKYKRTPAAEFYEREVLHFHESQGIHDLKEPRWQLTLCLVVVVFILYFSLWKGVKSSGKVVYITATMPYIVLLVLLIRGITLPGALNGIRAYLHIDLKKLNSPEVWIEAATQIFYSLGAGFGVLIAFASYNKFENNCYRDAILTSTINCVTSFFSGFAIFSVLGYMAHEHGVSIKEVATEGAGLVFIIYPEAISTLPGSTFFAIFFFIMLLTLGIDSSVSEHIIMIYNYCFHLILLFFSLLHPQGGIYVFTLLDTYAAGTSILFGVLVEAVGVSWFYGVDRFSEDIERMMGFKPGLYWRLCWKFVSPVFLLVSDDEGMGKKCSCNKIRPLHINHLRVRMPIQDQVPLRKANLTRMKFT</sequence>
<feature type="transmembrane region" description="Helical" evidence="17">
    <location>
        <begin position="279"/>
        <end position="302"/>
    </location>
</feature>
<dbReference type="GO" id="GO:0046872">
    <property type="term" value="F:metal ion binding"/>
    <property type="evidence" value="ECO:0007669"/>
    <property type="project" value="UniProtKB-KW"/>
</dbReference>
<feature type="binding site" evidence="13">
    <location>
        <position position="78"/>
    </location>
    <ligand>
        <name>Na(+)</name>
        <dbReference type="ChEBI" id="CHEBI:29101"/>
        <label>1</label>
    </ligand>
</feature>
<dbReference type="PROSITE" id="PS00610">
    <property type="entry name" value="NA_NEUROTRAN_SYMP_1"/>
    <property type="match status" value="1"/>
</dbReference>
<dbReference type="InterPro" id="IPR037272">
    <property type="entry name" value="SNS_sf"/>
</dbReference>
<keyword evidence="9 13" id="KW-0915">Sodium</keyword>
<evidence type="ECO:0000256" key="17">
    <source>
        <dbReference type="SAM" id="Phobius"/>
    </source>
</evidence>
<dbReference type="GO" id="GO:0006865">
    <property type="term" value="P:amino acid transport"/>
    <property type="evidence" value="ECO:0007669"/>
    <property type="project" value="TreeGrafter"/>
</dbReference>
<dbReference type="PANTHER" id="PTHR11616">
    <property type="entry name" value="SODIUM/CHLORIDE DEPENDENT TRANSPORTER"/>
    <property type="match status" value="1"/>
</dbReference>
<dbReference type="GO" id="GO:0030424">
    <property type="term" value="C:axon"/>
    <property type="evidence" value="ECO:0007669"/>
    <property type="project" value="TreeGrafter"/>
</dbReference>
<feature type="transmembrane region" description="Helical" evidence="17">
    <location>
        <begin position="101"/>
        <end position="123"/>
    </location>
</feature>
<evidence type="ECO:0000256" key="10">
    <source>
        <dbReference type="ARBA" id="ARBA00023136"/>
    </source>
</evidence>
<organism evidence="18 19">
    <name type="scientific">Pygocentrus nattereri</name>
    <name type="common">Red-bellied piranha</name>
    <dbReference type="NCBI Taxonomy" id="42514"/>
    <lineage>
        <taxon>Eukaryota</taxon>
        <taxon>Metazoa</taxon>
        <taxon>Chordata</taxon>
        <taxon>Craniata</taxon>
        <taxon>Vertebrata</taxon>
        <taxon>Euteleostomi</taxon>
        <taxon>Actinopterygii</taxon>
        <taxon>Neopterygii</taxon>
        <taxon>Teleostei</taxon>
        <taxon>Ostariophysi</taxon>
        <taxon>Characiformes</taxon>
        <taxon>Characoidei</taxon>
        <taxon>Pygocentrus</taxon>
    </lineage>
</organism>
<keyword evidence="8 17" id="KW-1133">Transmembrane helix</keyword>
<feature type="binding site" evidence="13">
    <location>
        <position position="81"/>
    </location>
    <ligand>
        <name>Na(+)</name>
        <dbReference type="ChEBI" id="CHEBI:29101"/>
        <label>1</label>
    </ligand>
</feature>
<feature type="disulfide bond" evidence="14">
    <location>
        <begin position="183"/>
        <end position="192"/>
    </location>
</feature>
<evidence type="ECO:0000256" key="7">
    <source>
        <dbReference type="ARBA" id="ARBA00022847"/>
    </source>
</evidence>
<keyword evidence="5 13" id="KW-0479">Metal-binding</keyword>
<evidence type="ECO:0000256" key="13">
    <source>
        <dbReference type="PIRSR" id="PIRSR600175-1"/>
    </source>
</evidence>
<feature type="transmembrane region" description="Helical" evidence="17">
    <location>
        <begin position="242"/>
        <end position="259"/>
    </location>
</feature>
<dbReference type="PROSITE" id="PS50267">
    <property type="entry name" value="NA_NEUROTRAN_SYMP_3"/>
    <property type="match status" value="1"/>
</dbReference>